<keyword evidence="5 6" id="KW-0648">Protein biosynthesis</keyword>
<dbReference type="GO" id="GO:0005829">
    <property type="term" value="C:cytosol"/>
    <property type="evidence" value="ECO:0007669"/>
    <property type="project" value="TreeGrafter"/>
</dbReference>
<reference evidence="9" key="1">
    <citation type="submission" date="2024-05" db="EMBL/GenBank/DDBJ databases">
        <authorList>
            <person name="Lee J.-e."/>
            <person name="Kim S."/>
            <person name="Choi S.C."/>
        </authorList>
    </citation>
    <scope>NUCLEOTIDE SEQUENCE</scope>
</reference>
<dbReference type="GO" id="GO:0003723">
    <property type="term" value="F:RNA binding"/>
    <property type="evidence" value="ECO:0007669"/>
    <property type="project" value="InterPro"/>
</dbReference>
<dbReference type="InterPro" id="IPR006196">
    <property type="entry name" value="RNA-binding_domain_S1_IF1"/>
</dbReference>
<dbReference type="AlphaFoldDB" id="A0AAU7AMC7"/>
<geneLocation type="chloroplast" evidence="9"/>
<name>A0AAU7AMC7_9POAL</name>
<proteinExistence type="inferred from homology"/>
<dbReference type="PANTHER" id="PTHR33370:SF1">
    <property type="entry name" value="TRANSLATION INITIATION FACTOR IF-1, CHLOROPLASTIC"/>
    <property type="match status" value="1"/>
</dbReference>
<dbReference type="PANTHER" id="PTHR33370">
    <property type="entry name" value="TRANSLATION INITIATION FACTOR IF-1, CHLOROPLASTIC"/>
    <property type="match status" value="1"/>
</dbReference>
<sequence length="133" mass="15372">MKKNKKNSSPGKENNELEIYEGTIVDPIKDIMFHVRLDNSDKIVLGYLSGKIRRNRIRVLLGDRVKILISDYDPGRGRIFYRFPPQSKKSRLKKLRDNPTSTESTETTNPIRSDSYKSTDQKNNSKDTTPNQD</sequence>
<dbReference type="Pfam" id="PF01176">
    <property type="entry name" value="eIF-1a"/>
    <property type="match status" value="1"/>
</dbReference>
<dbReference type="NCBIfam" id="TIGR00008">
    <property type="entry name" value="infA"/>
    <property type="match status" value="1"/>
</dbReference>
<dbReference type="GO" id="GO:0043022">
    <property type="term" value="F:ribosome binding"/>
    <property type="evidence" value="ECO:0007669"/>
    <property type="project" value="TreeGrafter"/>
</dbReference>
<evidence type="ECO:0000256" key="5">
    <source>
        <dbReference type="ARBA" id="ARBA00022917"/>
    </source>
</evidence>
<dbReference type="Gene3D" id="2.40.50.140">
    <property type="entry name" value="Nucleic acid-binding proteins"/>
    <property type="match status" value="1"/>
</dbReference>
<keyword evidence="4 6" id="KW-0396">Initiation factor</keyword>
<evidence type="ECO:0000256" key="6">
    <source>
        <dbReference type="PROSITE-ProRule" id="PRU00181"/>
    </source>
</evidence>
<dbReference type="SUPFAM" id="SSF50249">
    <property type="entry name" value="Nucleic acid-binding proteins"/>
    <property type="match status" value="1"/>
</dbReference>
<dbReference type="EMBL" id="PP790559">
    <property type="protein sequence ID" value="XAT83774.1"/>
    <property type="molecule type" value="Genomic_DNA"/>
</dbReference>
<feature type="compositionally biased region" description="Basic and acidic residues" evidence="7">
    <location>
        <begin position="114"/>
        <end position="125"/>
    </location>
</feature>
<evidence type="ECO:0000256" key="1">
    <source>
        <dbReference type="ARBA" id="ARBA00003935"/>
    </source>
</evidence>
<feature type="domain" description="S1-like" evidence="8">
    <location>
        <begin position="44"/>
        <end position="84"/>
    </location>
</feature>
<keyword evidence="9" id="KW-0150">Chloroplast</keyword>
<keyword evidence="9" id="KW-0934">Plastid</keyword>
<dbReference type="InterPro" id="IPR012340">
    <property type="entry name" value="NA-bd_OB-fold"/>
</dbReference>
<evidence type="ECO:0000259" key="8">
    <source>
        <dbReference type="PROSITE" id="PS50832"/>
    </source>
</evidence>
<evidence type="ECO:0000256" key="2">
    <source>
        <dbReference type="ARBA" id="ARBA00010939"/>
    </source>
</evidence>
<dbReference type="InterPro" id="IPR004368">
    <property type="entry name" value="TIF_IF1"/>
</dbReference>
<evidence type="ECO:0000256" key="3">
    <source>
        <dbReference type="ARBA" id="ARBA00011599"/>
    </source>
</evidence>
<comment type="subunit">
    <text evidence="3">Component of the 30S ribosomal translation pre-initiation complex which assembles on the 30S ribosome in the order IF-2 and IF-3, IF-1 and N-formylmethionyl-tRNA(fMet); mRNA recruitment can occur at any time during PIC assembly.</text>
</comment>
<dbReference type="PROSITE" id="PS50832">
    <property type="entry name" value="S1_IF1_TYPE"/>
    <property type="match status" value="1"/>
</dbReference>
<comment type="similarity">
    <text evidence="2">Belongs to the IF-1 family.</text>
</comment>
<organism evidence="9">
    <name type="scientific">Carex cinerascens</name>
    <dbReference type="NCBI Taxonomy" id="2753223"/>
    <lineage>
        <taxon>Eukaryota</taxon>
        <taxon>Viridiplantae</taxon>
        <taxon>Streptophyta</taxon>
        <taxon>Embryophyta</taxon>
        <taxon>Tracheophyta</taxon>
        <taxon>Spermatophyta</taxon>
        <taxon>Magnoliopsida</taxon>
        <taxon>Liliopsida</taxon>
        <taxon>Poales</taxon>
        <taxon>Cyperaceae</taxon>
        <taxon>Cyperoideae</taxon>
        <taxon>Cariceae</taxon>
        <taxon>Carex</taxon>
        <taxon>Carex subgen. Carex</taxon>
    </lineage>
</organism>
<evidence type="ECO:0000256" key="4">
    <source>
        <dbReference type="ARBA" id="ARBA00022540"/>
    </source>
</evidence>
<evidence type="ECO:0000256" key="7">
    <source>
        <dbReference type="SAM" id="MobiDB-lite"/>
    </source>
</evidence>
<protein>
    <submittedName>
        <fullName evidence="9">Translation initiation factor IF-1, chloroplastic</fullName>
    </submittedName>
</protein>
<accession>A0AAU7AMC7</accession>
<evidence type="ECO:0000313" key="9">
    <source>
        <dbReference type="EMBL" id="XAT83774.1"/>
    </source>
</evidence>
<gene>
    <name evidence="9" type="primary">infA</name>
</gene>
<feature type="compositionally biased region" description="Low complexity" evidence="7">
    <location>
        <begin position="98"/>
        <end position="110"/>
    </location>
</feature>
<dbReference type="GO" id="GO:0003743">
    <property type="term" value="F:translation initiation factor activity"/>
    <property type="evidence" value="ECO:0007669"/>
    <property type="project" value="UniProtKB-UniRule"/>
</dbReference>
<feature type="region of interest" description="Disordered" evidence="7">
    <location>
        <begin position="79"/>
        <end position="133"/>
    </location>
</feature>
<comment type="function">
    <text evidence="1">One of the essential components for the initiation of protein synthesis. Stabilizes the binding of IF-2 and IF-3 on the 30S subunit to which N-formylmethionyl-tRNA(fMet) subsequently binds. Helps modulate mRNA selection, yielding the 30S pre-initiation complex (PIC). Upon addition of the 50S ribosomal subunit IF-1, IF-2 and IF-3 are released leaving the mature 70S translation initiation complex.</text>
</comment>